<dbReference type="InterPro" id="IPR016156">
    <property type="entry name" value="FAD/NAD-linked_Rdtase_dimer_sf"/>
</dbReference>
<keyword evidence="6" id="KW-0560">Oxidoreductase</keyword>
<feature type="domain" description="NADH-rubredoxin oxidoreductase C-terminal" evidence="8">
    <location>
        <begin position="414"/>
        <end position="474"/>
    </location>
</feature>
<organism evidence="9 10">
    <name type="scientific">Limulus polyphemus</name>
    <name type="common">Atlantic horseshoe crab</name>
    <dbReference type="NCBI Taxonomy" id="6850"/>
    <lineage>
        <taxon>Eukaryota</taxon>
        <taxon>Metazoa</taxon>
        <taxon>Ecdysozoa</taxon>
        <taxon>Arthropoda</taxon>
        <taxon>Chelicerata</taxon>
        <taxon>Merostomata</taxon>
        <taxon>Xiphosura</taxon>
        <taxon>Limulidae</taxon>
        <taxon>Limulus</taxon>
    </lineage>
</organism>
<evidence type="ECO:0000259" key="7">
    <source>
        <dbReference type="Pfam" id="PF07992"/>
    </source>
</evidence>
<dbReference type="PANTHER" id="PTHR43429:SF2">
    <property type="entry name" value="PYRIDINE NUCLEOTIDE-DISULFIDE OXIDOREDUCTASE DOMAIN-CONTAINING PROTEIN 1"/>
    <property type="match status" value="1"/>
</dbReference>
<dbReference type="RefSeq" id="XP_013773239.1">
    <property type="nucleotide sequence ID" value="XM_013917785.2"/>
</dbReference>
<dbReference type="PANTHER" id="PTHR43429">
    <property type="entry name" value="PYRIDINE NUCLEOTIDE-DISULFIDE OXIDOREDUCTASE DOMAIN-CONTAINING"/>
    <property type="match status" value="1"/>
</dbReference>
<dbReference type="PRINTS" id="PR00368">
    <property type="entry name" value="FADPNR"/>
</dbReference>
<dbReference type="Pfam" id="PF07992">
    <property type="entry name" value="Pyr_redox_2"/>
    <property type="match status" value="1"/>
</dbReference>
<comment type="cofactor">
    <cofactor evidence="1">
        <name>FAD</name>
        <dbReference type="ChEBI" id="CHEBI:57692"/>
    </cofactor>
</comment>
<evidence type="ECO:0000313" key="9">
    <source>
        <dbReference type="Proteomes" id="UP000694941"/>
    </source>
</evidence>
<dbReference type="InterPro" id="IPR050260">
    <property type="entry name" value="FAD-bd_OxRdtase"/>
</dbReference>
<evidence type="ECO:0000256" key="1">
    <source>
        <dbReference type="ARBA" id="ARBA00001974"/>
    </source>
</evidence>
<dbReference type="Gene3D" id="3.30.390.30">
    <property type="match status" value="1"/>
</dbReference>
<dbReference type="Pfam" id="PF18267">
    <property type="entry name" value="Rubredoxin_C"/>
    <property type="match status" value="1"/>
</dbReference>
<keyword evidence="4" id="KW-0285">Flavoprotein</keyword>
<keyword evidence="5" id="KW-0274">FAD</keyword>
<protein>
    <recommendedName>
        <fullName evidence="3">Pyridine nucleotide-disulfide oxidoreductase domain-containing protein 1</fullName>
    </recommendedName>
</protein>
<dbReference type="Proteomes" id="UP000694941">
    <property type="component" value="Unplaced"/>
</dbReference>
<evidence type="ECO:0000256" key="5">
    <source>
        <dbReference type="ARBA" id="ARBA00022827"/>
    </source>
</evidence>
<dbReference type="SUPFAM" id="SSF51905">
    <property type="entry name" value="FAD/NAD(P)-binding domain"/>
    <property type="match status" value="1"/>
</dbReference>
<dbReference type="SUPFAM" id="SSF51735">
    <property type="entry name" value="NAD(P)-binding Rossmann-fold domains"/>
    <property type="match status" value="1"/>
</dbReference>
<evidence type="ECO:0000256" key="4">
    <source>
        <dbReference type="ARBA" id="ARBA00022630"/>
    </source>
</evidence>
<gene>
    <name evidence="10" type="primary">LOC106458288</name>
</gene>
<feature type="domain" description="FAD/NAD(P)-binding" evidence="7">
    <location>
        <begin position="15"/>
        <end position="378"/>
    </location>
</feature>
<dbReference type="InterPro" id="IPR036291">
    <property type="entry name" value="NAD(P)-bd_dom_sf"/>
</dbReference>
<reference evidence="10" key="1">
    <citation type="submission" date="2025-08" db="UniProtKB">
        <authorList>
            <consortium name="RefSeq"/>
        </authorList>
    </citation>
    <scope>IDENTIFICATION</scope>
    <source>
        <tissue evidence="10">Muscle</tissue>
    </source>
</reference>
<dbReference type="InterPro" id="IPR041575">
    <property type="entry name" value="Rubredoxin_C"/>
</dbReference>
<proteinExistence type="inferred from homology"/>
<keyword evidence="9" id="KW-1185">Reference proteome</keyword>
<evidence type="ECO:0000259" key="8">
    <source>
        <dbReference type="Pfam" id="PF18267"/>
    </source>
</evidence>
<dbReference type="InterPro" id="IPR036188">
    <property type="entry name" value="FAD/NAD-bd_sf"/>
</dbReference>
<sequence>MATSSSAIIRRNCRFAIVGGGIAGVTCAEQLVVECPEEQVLLISATPVIKAVRNVRKITRTLESFDVEEKPSTQLEHECPNVQVIHALVTKLDAQHHKLFLSDGSVVMYTKLCICTGGRPKLITKGNPYVLGIRDTETVKLFQERLGSSKRIVVVGNGGIAIELVYEIENCQVIWAIKHNSIGSTFFDAGAAEFFLPQLQSDTSAENKPLKRTKYTVYDVTKKQKSCDAVGGALGPDWATDVVMKGKAEHIHDIHVEHRCEVEAILTPDELLEQKLTPEGLVLKLGSFDGSWPVYVKLTNGKVYGCDFVVSATGVVPNVESFLPGNQFELSEDGGMSVNDQLQTSLPDVYAAGDVCTCTWTPAEHWFQMKLWTQGKQMGHYAARCMASHFRGELAVLDFCFELFAHVTRFFGYKVVLLGLYNAQGLGRDYEILVRVTKGKEYVKVILKDGRMMGAVLIGDTDLEETFENLILNQMDLSAYGEELLNPNIDIEDYFD</sequence>
<accession>A0ABM1B238</accession>
<evidence type="ECO:0000256" key="3">
    <source>
        <dbReference type="ARBA" id="ARBA00018240"/>
    </source>
</evidence>
<dbReference type="Gene3D" id="3.50.50.60">
    <property type="entry name" value="FAD/NAD(P)-binding domain"/>
    <property type="match status" value="4"/>
</dbReference>
<evidence type="ECO:0000256" key="6">
    <source>
        <dbReference type="ARBA" id="ARBA00023002"/>
    </source>
</evidence>
<dbReference type="GeneID" id="106458288"/>
<evidence type="ECO:0000256" key="2">
    <source>
        <dbReference type="ARBA" id="ARBA00008147"/>
    </source>
</evidence>
<comment type="similarity">
    <text evidence="2">Belongs to the class-I pyridine nucleotide-disulfide oxidoreductase family. PYROXD1 subfamily.</text>
</comment>
<name>A0ABM1B238_LIMPO</name>
<evidence type="ECO:0000313" key="10">
    <source>
        <dbReference type="RefSeq" id="XP_013773239.1"/>
    </source>
</evidence>
<dbReference type="InterPro" id="IPR023753">
    <property type="entry name" value="FAD/NAD-binding_dom"/>
</dbReference>